<name>A0A1E2V662_9GAMM</name>
<keyword evidence="5 10" id="KW-0418">Kinase</keyword>
<evidence type="ECO:0000256" key="3">
    <source>
        <dbReference type="ARBA" id="ARBA00022679"/>
    </source>
</evidence>
<reference evidence="10 11" key="1">
    <citation type="submission" date="2016-08" db="EMBL/GenBank/DDBJ databases">
        <authorList>
            <person name="Seilhamer J.J."/>
        </authorList>
    </citation>
    <scope>NUCLEOTIDE SEQUENCE [LARGE SCALE GENOMIC DNA]</scope>
    <source>
        <strain evidence="10 11">PH27A</strain>
    </source>
</reference>
<evidence type="ECO:0000256" key="8">
    <source>
        <dbReference type="ARBA" id="ARBA00048679"/>
    </source>
</evidence>
<dbReference type="AlphaFoldDB" id="A0A1E2V662"/>
<dbReference type="STRING" id="197479.BFW38_01050"/>
<dbReference type="GO" id="GO:0004674">
    <property type="term" value="F:protein serine/threonine kinase activity"/>
    <property type="evidence" value="ECO:0007669"/>
    <property type="project" value="UniProtKB-KW"/>
</dbReference>
<evidence type="ECO:0000256" key="2">
    <source>
        <dbReference type="ARBA" id="ARBA00022527"/>
    </source>
</evidence>
<evidence type="ECO:0000256" key="7">
    <source>
        <dbReference type="ARBA" id="ARBA00047899"/>
    </source>
</evidence>
<sequence length="257" mass="30253">MTSSRLNVAQQNLIQLLGERFPRHEFSVQCLKVLHKGRFANAMVYRYHDDQYDWVIKDFSHSPFWIRWSLGRLITAQETRAFDCLQGLKGVSPHHYALSPVTLAYDFIPGTPLRTLSQEDKQLPAHFFLQLERMVAALHRRGMVHLDLRNMGNILCGRDGEPYFIDFGSAIRYRRFPRWARQFMRGADLTGVYKGWRSLGRDSFPDSRQAFLKRYNQVRKRWIFRGYPLRRLSAYLNLILAPLLSHQILLSILEKLV</sequence>
<evidence type="ECO:0000256" key="1">
    <source>
        <dbReference type="ARBA" id="ARBA00012513"/>
    </source>
</evidence>
<evidence type="ECO:0000313" key="11">
    <source>
        <dbReference type="Proteomes" id="UP000094291"/>
    </source>
</evidence>
<evidence type="ECO:0000256" key="6">
    <source>
        <dbReference type="ARBA" id="ARBA00022840"/>
    </source>
</evidence>
<keyword evidence="4" id="KW-0547">Nucleotide-binding</keyword>
<keyword evidence="2 10" id="KW-0723">Serine/threonine-protein kinase</keyword>
<evidence type="ECO:0000256" key="4">
    <source>
        <dbReference type="ARBA" id="ARBA00022741"/>
    </source>
</evidence>
<keyword evidence="11" id="KW-1185">Reference proteome</keyword>
<evidence type="ECO:0000313" key="10">
    <source>
        <dbReference type="EMBL" id="ODC02336.1"/>
    </source>
</evidence>
<dbReference type="InterPro" id="IPR011009">
    <property type="entry name" value="Kinase-like_dom_sf"/>
</dbReference>
<protein>
    <recommendedName>
        <fullName evidence="1">non-specific serine/threonine protein kinase</fullName>
        <ecNumber evidence="1">2.7.11.1</ecNumber>
    </recommendedName>
</protein>
<dbReference type="EMBL" id="MDTQ01000001">
    <property type="protein sequence ID" value="ODC02336.1"/>
    <property type="molecule type" value="Genomic_DNA"/>
</dbReference>
<keyword evidence="3" id="KW-0808">Transferase</keyword>
<dbReference type="InterPro" id="IPR018934">
    <property type="entry name" value="RIO_dom"/>
</dbReference>
<dbReference type="Pfam" id="PF01163">
    <property type="entry name" value="RIO1"/>
    <property type="match status" value="1"/>
</dbReference>
<dbReference type="OrthoDB" id="212517at2"/>
<comment type="caution">
    <text evidence="10">The sequence shown here is derived from an EMBL/GenBank/DDBJ whole genome shotgun (WGS) entry which is preliminary data.</text>
</comment>
<dbReference type="EC" id="2.7.11.1" evidence="1"/>
<comment type="catalytic activity">
    <reaction evidence="7">
        <text>L-threonyl-[protein] + ATP = O-phospho-L-threonyl-[protein] + ADP + H(+)</text>
        <dbReference type="Rhea" id="RHEA:46608"/>
        <dbReference type="Rhea" id="RHEA-COMP:11060"/>
        <dbReference type="Rhea" id="RHEA-COMP:11605"/>
        <dbReference type="ChEBI" id="CHEBI:15378"/>
        <dbReference type="ChEBI" id="CHEBI:30013"/>
        <dbReference type="ChEBI" id="CHEBI:30616"/>
        <dbReference type="ChEBI" id="CHEBI:61977"/>
        <dbReference type="ChEBI" id="CHEBI:456216"/>
        <dbReference type="EC" id="2.7.11.1"/>
    </reaction>
</comment>
<dbReference type="Gene3D" id="1.10.510.10">
    <property type="entry name" value="Transferase(Phosphotransferase) domain 1"/>
    <property type="match status" value="1"/>
</dbReference>
<keyword evidence="6" id="KW-0067">ATP-binding</keyword>
<gene>
    <name evidence="10" type="ORF">BFW38_01050</name>
</gene>
<dbReference type="SUPFAM" id="SSF56112">
    <property type="entry name" value="Protein kinase-like (PK-like)"/>
    <property type="match status" value="1"/>
</dbReference>
<dbReference type="RefSeq" id="WP_068996720.1">
    <property type="nucleotide sequence ID" value="NZ_MDTQ01000001.1"/>
</dbReference>
<evidence type="ECO:0000259" key="9">
    <source>
        <dbReference type="Pfam" id="PF01163"/>
    </source>
</evidence>
<feature type="domain" description="RIO-type" evidence="9">
    <location>
        <begin position="69"/>
        <end position="179"/>
    </location>
</feature>
<proteinExistence type="predicted"/>
<evidence type="ECO:0000256" key="5">
    <source>
        <dbReference type="ARBA" id="ARBA00022777"/>
    </source>
</evidence>
<comment type="catalytic activity">
    <reaction evidence="8">
        <text>L-seryl-[protein] + ATP = O-phospho-L-seryl-[protein] + ADP + H(+)</text>
        <dbReference type="Rhea" id="RHEA:17989"/>
        <dbReference type="Rhea" id="RHEA-COMP:9863"/>
        <dbReference type="Rhea" id="RHEA-COMP:11604"/>
        <dbReference type="ChEBI" id="CHEBI:15378"/>
        <dbReference type="ChEBI" id="CHEBI:29999"/>
        <dbReference type="ChEBI" id="CHEBI:30616"/>
        <dbReference type="ChEBI" id="CHEBI:83421"/>
        <dbReference type="ChEBI" id="CHEBI:456216"/>
        <dbReference type="EC" id="2.7.11.1"/>
    </reaction>
</comment>
<accession>A0A1E2V662</accession>
<organism evidence="10 11">
    <name type="scientific">Terasakiispira papahanaumokuakeensis</name>
    <dbReference type="NCBI Taxonomy" id="197479"/>
    <lineage>
        <taxon>Bacteria</taxon>
        <taxon>Pseudomonadati</taxon>
        <taxon>Pseudomonadota</taxon>
        <taxon>Gammaproteobacteria</taxon>
        <taxon>Oceanospirillales</taxon>
        <taxon>Terasakiispira</taxon>
    </lineage>
</organism>
<dbReference type="Proteomes" id="UP000094291">
    <property type="component" value="Unassembled WGS sequence"/>
</dbReference>
<dbReference type="GO" id="GO:0005524">
    <property type="term" value="F:ATP binding"/>
    <property type="evidence" value="ECO:0007669"/>
    <property type="project" value="UniProtKB-KW"/>
</dbReference>